<dbReference type="EMBL" id="BSYR01000006">
    <property type="protein sequence ID" value="GMI68835.1"/>
    <property type="molecule type" value="Genomic_DNA"/>
</dbReference>
<keyword evidence="3" id="KW-1185">Reference proteome</keyword>
<sequence>MAIDATEASSPPSQPPSNSSSSNQIQHFYVAVDRLHFKMETLIDLLGVAGRRTCLPIVLCCNSRDELDAVCSAVSDLPYISLSCLYSDQAEAERSSILEKFREATMKWSQHAKVQTGDGHEIEKEEQKSCMIVVTDACLPLLASGESPMLARVLINYELPTKKETYMRRLTSCLAADGIVINMVVGGEVVTLKSLEESSGLIIAEMPINVSAILARLL</sequence>
<proteinExistence type="predicted"/>
<protein>
    <recommendedName>
        <fullName evidence="4">Eukaryotic initiation factor 4a</fullName>
    </recommendedName>
</protein>
<organism evidence="2 3">
    <name type="scientific">Hibiscus trionum</name>
    <name type="common">Flower of an hour</name>
    <dbReference type="NCBI Taxonomy" id="183268"/>
    <lineage>
        <taxon>Eukaryota</taxon>
        <taxon>Viridiplantae</taxon>
        <taxon>Streptophyta</taxon>
        <taxon>Embryophyta</taxon>
        <taxon>Tracheophyta</taxon>
        <taxon>Spermatophyta</taxon>
        <taxon>Magnoliopsida</taxon>
        <taxon>eudicotyledons</taxon>
        <taxon>Gunneridae</taxon>
        <taxon>Pentapetalae</taxon>
        <taxon>rosids</taxon>
        <taxon>malvids</taxon>
        <taxon>Malvales</taxon>
        <taxon>Malvaceae</taxon>
        <taxon>Malvoideae</taxon>
        <taxon>Hibiscus</taxon>
    </lineage>
</organism>
<evidence type="ECO:0008006" key="4">
    <source>
        <dbReference type="Google" id="ProtNLM"/>
    </source>
</evidence>
<gene>
    <name evidence="2" type="ORF">HRI_000552700</name>
</gene>
<evidence type="ECO:0000313" key="3">
    <source>
        <dbReference type="Proteomes" id="UP001165190"/>
    </source>
</evidence>
<comment type="caution">
    <text evidence="2">The sequence shown here is derived from an EMBL/GenBank/DDBJ whole genome shotgun (WGS) entry which is preliminary data.</text>
</comment>
<accession>A0A9W7H0H8</accession>
<dbReference type="Gene3D" id="3.40.50.300">
    <property type="entry name" value="P-loop containing nucleotide triphosphate hydrolases"/>
    <property type="match status" value="1"/>
</dbReference>
<dbReference type="AlphaFoldDB" id="A0A9W7H0H8"/>
<evidence type="ECO:0000256" key="1">
    <source>
        <dbReference type="SAM" id="MobiDB-lite"/>
    </source>
</evidence>
<dbReference type="OrthoDB" id="547098at2759"/>
<name>A0A9W7H0H8_HIBTR</name>
<dbReference type="InterPro" id="IPR027417">
    <property type="entry name" value="P-loop_NTPase"/>
</dbReference>
<feature type="region of interest" description="Disordered" evidence="1">
    <location>
        <begin position="1"/>
        <end position="22"/>
    </location>
</feature>
<evidence type="ECO:0000313" key="2">
    <source>
        <dbReference type="EMBL" id="GMI68835.1"/>
    </source>
</evidence>
<dbReference type="Proteomes" id="UP001165190">
    <property type="component" value="Unassembled WGS sequence"/>
</dbReference>
<reference evidence="2" key="1">
    <citation type="submission" date="2023-05" db="EMBL/GenBank/DDBJ databases">
        <title>Genome and transcriptome analyses reveal genes involved in the formation of fine ridges on petal epidermal cells in Hibiscus trionum.</title>
        <authorList>
            <person name="Koshimizu S."/>
            <person name="Masuda S."/>
            <person name="Ishii T."/>
            <person name="Shirasu K."/>
            <person name="Hoshino A."/>
            <person name="Arita M."/>
        </authorList>
    </citation>
    <scope>NUCLEOTIDE SEQUENCE</scope>
    <source>
        <strain evidence="2">Hamamatsu line</strain>
    </source>
</reference>